<accession>A0A6N3DXT9</accession>
<gene>
    <name evidence="2" type="ORF">RGLFYP19_01901</name>
</gene>
<feature type="chain" id="PRO_5026852382" evidence="1">
    <location>
        <begin position="32"/>
        <end position="54"/>
    </location>
</feature>
<evidence type="ECO:0000256" key="1">
    <source>
        <dbReference type="SAM" id="SignalP"/>
    </source>
</evidence>
<dbReference type="RefSeq" id="WP_156729739.1">
    <property type="nucleotide sequence ID" value="NZ_CACRUK010000027.1"/>
</dbReference>
<proteinExistence type="predicted"/>
<name>A0A6N3DXT9_MEDGN</name>
<keyword evidence="1" id="KW-0732">Signal</keyword>
<protein>
    <submittedName>
        <fullName evidence="2">Uncharacterized protein</fullName>
    </submittedName>
</protein>
<evidence type="ECO:0000313" key="2">
    <source>
        <dbReference type="EMBL" id="VYU32514.1"/>
    </source>
</evidence>
<dbReference type="AlphaFoldDB" id="A0A6N3DXT9"/>
<sequence>MKNRLRSMFIAAVLVGTVVAGSFTAPFSVQAAKKDTTSFEDLNQSQIVEAMGPG</sequence>
<feature type="signal peptide" evidence="1">
    <location>
        <begin position="1"/>
        <end position="31"/>
    </location>
</feature>
<organism evidence="2">
    <name type="scientific">Mediterraneibacter gnavus</name>
    <name type="common">Ruminococcus gnavus</name>
    <dbReference type="NCBI Taxonomy" id="33038"/>
    <lineage>
        <taxon>Bacteria</taxon>
        <taxon>Bacillati</taxon>
        <taxon>Bacillota</taxon>
        <taxon>Clostridia</taxon>
        <taxon>Lachnospirales</taxon>
        <taxon>Lachnospiraceae</taxon>
        <taxon>Mediterraneibacter</taxon>
    </lineage>
</organism>
<reference evidence="2" key="1">
    <citation type="submission" date="2019-11" db="EMBL/GenBank/DDBJ databases">
        <authorList>
            <person name="Feng L."/>
        </authorList>
    </citation>
    <scope>NUCLEOTIDE SEQUENCE</scope>
    <source>
        <strain evidence="2">RgnavusLFYP19</strain>
    </source>
</reference>
<dbReference type="EMBL" id="CACRUK010000027">
    <property type="protein sequence ID" value="VYU32514.1"/>
    <property type="molecule type" value="Genomic_DNA"/>
</dbReference>